<sequence length="167" mass="18776">MLIRREGEEKDCHPQPDIDLCKKPWVSSNKVTWIIVGVVVGLLVVATSLVVLYFHFRRRKREKSEDVEDRHYRADYGLDELPVAGKPRPDQDMRSPDRSPSGFGRRSRDPLQVGSEPKYPPPGQLNGHLSAFDDGASSRSGNGSSYPPSVNPAWPKRESSQLKPQDN</sequence>
<gene>
    <name evidence="3" type="ORF">CHGG_09969</name>
</gene>
<organism evidence="3 4">
    <name type="scientific">Chaetomium globosum (strain ATCC 6205 / CBS 148.51 / DSM 1962 / NBRC 6347 / NRRL 1970)</name>
    <name type="common">Soil fungus</name>
    <dbReference type="NCBI Taxonomy" id="306901"/>
    <lineage>
        <taxon>Eukaryota</taxon>
        <taxon>Fungi</taxon>
        <taxon>Dikarya</taxon>
        <taxon>Ascomycota</taxon>
        <taxon>Pezizomycotina</taxon>
        <taxon>Sordariomycetes</taxon>
        <taxon>Sordariomycetidae</taxon>
        <taxon>Sordariales</taxon>
        <taxon>Chaetomiaceae</taxon>
        <taxon>Chaetomium</taxon>
    </lineage>
</organism>
<dbReference type="VEuPathDB" id="FungiDB:CHGG_09969"/>
<dbReference type="eggNOG" id="ENOG502R6DE">
    <property type="taxonomic scope" value="Eukaryota"/>
</dbReference>
<keyword evidence="4" id="KW-1185">Reference proteome</keyword>
<feature type="compositionally biased region" description="Basic and acidic residues" evidence="1">
    <location>
        <begin position="63"/>
        <end position="76"/>
    </location>
</feature>
<feature type="compositionally biased region" description="Basic and acidic residues" evidence="1">
    <location>
        <begin position="87"/>
        <end position="97"/>
    </location>
</feature>
<feature type="transmembrane region" description="Helical" evidence="2">
    <location>
        <begin position="33"/>
        <end position="54"/>
    </location>
</feature>
<evidence type="ECO:0000256" key="1">
    <source>
        <dbReference type="SAM" id="MobiDB-lite"/>
    </source>
</evidence>
<dbReference type="HOGENOM" id="CLU_1434294_0_0_1"/>
<dbReference type="InParanoid" id="Q2GPY5"/>
<accession>Q2GPY5</accession>
<keyword evidence="2" id="KW-0812">Transmembrane</keyword>
<dbReference type="GeneID" id="4396110"/>
<dbReference type="Proteomes" id="UP000001056">
    <property type="component" value="Unassembled WGS sequence"/>
</dbReference>
<keyword evidence="2" id="KW-1133">Transmembrane helix</keyword>
<evidence type="ECO:0000313" key="4">
    <source>
        <dbReference type="Proteomes" id="UP000001056"/>
    </source>
</evidence>
<dbReference type="AlphaFoldDB" id="Q2GPY5"/>
<evidence type="ECO:0000256" key="2">
    <source>
        <dbReference type="SAM" id="Phobius"/>
    </source>
</evidence>
<proteinExistence type="predicted"/>
<protein>
    <submittedName>
        <fullName evidence="3">Uncharacterized protein</fullName>
    </submittedName>
</protein>
<evidence type="ECO:0000313" key="3">
    <source>
        <dbReference type="EMBL" id="EAQ83565.1"/>
    </source>
</evidence>
<keyword evidence="2" id="KW-0472">Membrane</keyword>
<dbReference type="RefSeq" id="XP_001227896.1">
    <property type="nucleotide sequence ID" value="XM_001227895.1"/>
</dbReference>
<name>Q2GPY5_CHAGB</name>
<feature type="compositionally biased region" description="Polar residues" evidence="1">
    <location>
        <begin position="137"/>
        <end position="148"/>
    </location>
</feature>
<feature type="compositionally biased region" description="Basic and acidic residues" evidence="1">
    <location>
        <begin position="155"/>
        <end position="167"/>
    </location>
</feature>
<dbReference type="OrthoDB" id="5125452at2759"/>
<feature type="region of interest" description="Disordered" evidence="1">
    <location>
        <begin position="63"/>
        <end position="167"/>
    </location>
</feature>
<dbReference type="OMA" id="KDDECHP"/>
<reference evidence="4" key="1">
    <citation type="journal article" date="2015" name="Genome Announc.">
        <title>Draft genome sequence of the cellulolytic fungus Chaetomium globosum.</title>
        <authorList>
            <person name="Cuomo C.A."/>
            <person name="Untereiner W.A."/>
            <person name="Ma L.-J."/>
            <person name="Grabherr M."/>
            <person name="Birren B.W."/>
        </authorList>
    </citation>
    <scope>NUCLEOTIDE SEQUENCE [LARGE SCALE GENOMIC DNA]</scope>
    <source>
        <strain evidence="4">ATCC 6205 / CBS 148.51 / DSM 1962 / NBRC 6347 / NRRL 1970</strain>
    </source>
</reference>
<dbReference type="EMBL" id="CH408035">
    <property type="protein sequence ID" value="EAQ83565.1"/>
    <property type="molecule type" value="Genomic_DNA"/>
</dbReference>